<accession>A0A6J0UUY8</accession>
<dbReference type="Pfam" id="PF15679">
    <property type="entry name" value="DUF4665"/>
    <property type="match status" value="1"/>
</dbReference>
<dbReference type="GeneID" id="110086868"/>
<dbReference type="PANTHER" id="PTHR35544">
    <property type="entry name" value="RIBOSOMAL BIOGENESIS FACTOR"/>
    <property type="match status" value="1"/>
</dbReference>
<dbReference type="AlphaFoldDB" id="A0A6J0UUY8"/>
<reference evidence="3" key="1">
    <citation type="submission" date="2025-08" db="UniProtKB">
        <authorList>
            <consortium name="RefSeq"/>
        </authorList>
    </citation>
    <scope>IDENTIFICATION</scope>
</reference>
<dbReference type="GO" id="GO:0042254">
    <property type="term" value="P:ribosome biogenesis"/>
    <property type="evidence" value="ECO:0007669"/>
    <property type="project" value="InterPro"/>
</dbReference>
<evidence type="ECO:0000313" key="2">
    <source>
        <dbReference type="Proteomes" id="UP001652642"/>
    </source>
</evidence>
<evidence type="ECO:0000313" key="3">
    <source>
        <dbReference type="RefSeq" id="XP_020663758.2"/>
    </source>
</evidence>
<name>A0A6J0UUY8_9SAUR</name>
<evidence type="ECO:0000256" key="1">
    <source>
        <dbReference type="SAM" id="MobiDB-lite"/>
    </source>
</evidence>
<dbReference type="OrthoDB" id="8828063at2759"/>
<keyword evidence="2" id="KW-1185">Reference proteome</keyword>
<dbReference type="InterPro" id="IPR031389">
    <property type="entry name" value="RBIS"/>
</dbReference>
<dbReference type="GO" id="GO:0005730">
    <property type="term" value="C:nucleolus"/>
    <property type="evidence" value="ECO:0007669"/>
    <property type="project" value="TreeGrafter"/>
</dbReference>
<dbReference type="PANTHER" id="PTHR35544:SF4">
    <property type="entry name" value="RIBOSOMAL BIOGENESIS FACTOR"/>
    <property type="match status" value="1"/>
</dbReference>
<dbReference type="Proteomes" id="UP001652642">
    <property type="component" value="Chromosome 4"/>
</dbReference>
<dbReference type="RefSeq" id="XP_020663758.2">
    <property type="nucleotide sequence ID" value="XM_020808099.2"/>
</dbReference>
<dbReference type="InParanoid" id="A0A6J0UUY8"/>
<feature type="region of interest" description="Disordered" evidence="1">
    <location>
        <begin position="110"/>
        <end position="146"/>
    </location>
</feature>
<dbReference type="KEGG" id="pvt:110086868"/>
<gene>
    <name evidence="3" type="primary">RBIS</name>
</gene>
<dbReference type="CTD" id="401466"/>
<protein>
    <submittedName>
        <fullName evidence="3">Ribosomal biogenesis factor isoform X1</fullName>
    </submittedName>
</protein>
<organism evidence="2 3">
    <name type="scientific">Pogona vitticeps</name>
    <name type="common">central bearded dragon</name>
    <dbReference type="NCBI Taxonomy" id="103695"/>
    <lineage>
        <taxon>Eukaryota</taxon>
        <taxon>Metazoa</taxon>
        <taxon>Chordata</taxon>
        <taxon>Craniata</taxon>
        <taxon>Vertebrata</taxon>
        <taxon>Euteleostomi</taxon>
        <taxon>Lepidosauria</taxon>
        <taxon>Squamata</taxon>
        <taxon>Bifurcata</taxon>
        <taxon>Unidentata</taxon>
        <taxon>Episquamata</taxon>
        <taxon>Toxicofera</taxon>
        <taxon>Iguania</taxon>
        <taxon>Acrodonta</taxon>
        <taxon>Agamidae</taxon>
        <taxon>Amphibolurinae</taxon>
        <taxon>Pogona</taxon>
    </lineage>
</organism>
<proteinExistence type="predicted"/>
<dbReference type="FunCoup" id="A0A6J0UUY8">
    <property type="interactions" value="173"/>
</dbReference>
<sequence length="146" mass="15996">MTKGGLRGGTWWRGTVGSRVRCKWSCAGAGAVRGNQDPGHHQIAENTMGKNKAKGQKQINVFHVANKKIMKAKSKAKPVTTSLKKINIVNNEKVNMVNKVFSEVQKEVKQLSKPISSDSSKKHQIPRPLEDEPANVDAATNLLSQL</sequence>